<keyword evidence="9" id="KW-0732">Signal</keyword>
<evidence type="ECO:0000256" key="1">
    <source>
        <dbReference type="ARBA" id="ARBA00004442"/>
    </source>
</evidence>
<reference evidence="11" key="1">
    <citation type="submission" date="2016-10" db="EMBL/GenBank/DDBJ databases">
        <authorList>
            <person name="Varghese N."/>
            <person name="Submissions S."/>
        </authorList>
    </citation>
    <scope>NUCLEOTIDE SEQUENCE [LARGE SCALE GENOMIC DNA]</scope>
    <source>
        <strain evidence="11">CGMCC 1.12402</strain>
    </source>
</reference>
<dbReference type="Proteomes" id="UP000199437">
    <property type="component" value="Unassembled WGS sequence"/>
</dbReference>
<dbReference type="Pfam" id="PF02321">
    <property type="entry name" value="OEP"/>
    <property type="match status" value="2"/>
</dbReference>
<keyword evidence="7" id="KW-0998">Cell outer membrane</keyword>
<dbReference type="EMBL" id="FOIR01000004">
    <property type="protein sequence ID" value="SEW40233.1"/>
    <property type="molecule type" value="Genomic_DNA"/>
</dbReference>
<evidence type="ECO:0000256" key="9">
    <source>
        <dbReference type="SAM" id="SignalP"/>
    </source>
</evidence>
<evidence type="ECO:0000256" key="2">
    <source>
        <dbReference type="ARBA" id="ARBA00007613"/>
    </source>
</evidence>
<comment type="similarity">
    <text evidence="2">Belongs to the outer membrane factor (OMF) (TC 1.B.17) family.</text>
</comment>
<keyword evidence="11" id="KW-1185">Reference proteome</keyword>
<dbReference type="GO" id="GO:1990281">
    <property type="term" value="C:efflux pump complex"/>
    <property type="evidence" value="ECO:0007669"/>
    <property type="project" value="TreeGrafter"/>
</dbReference>
<gene>
    <name evidence="10" type="ORF">SAMN05216290_3561</name>
</gene>
<dbReference type="GeneID" id="99988232"/>
<organism evidence="10 11">
    <name type="scientific">Roseivirga pacifica</name>
    <dbReference type="NCBI Taxonomy" id="1267423"/>
    <lineage>
        <taxon>Bacteria</taxon>
        <taxon>Pseudomonadati</taxon>
        <taxon>Bacteroidota</taxon>
        <taxon>Cytophagia</taxon>
        <taxon>Cytophagales</taxon>
        <taxon>Roseivirgaceae</taxon>
        <taxon>Roseivirga</taxon>
    </lineage>
</organism>
<evidence type="ECO:0000256" key="5">
    <source>
        <dbReference type="ARBA" id="ARBA00022692"/>
    </source>
</evidence>
<sequence>MKKTLYTAILSLFALANVQAQTTLTLEECINIALENNLSLKRARNSSISAKAQMVQSKMNFLPSLSAGASYNWNEGLQFDQTSGNLVNTTTLSGGGSLNASMVIFNGMSNIYNAQRANFQYQAAEETVRNTELQTERDVVVAFLDLISTREQLKIANQTNDLYKEQLEREEKRERAGVGNMEQVYNFRSQIAQQELIIVTRQNQLQSQELRLIQLLLLDPSDNYEFAGITVNDAELEAELEAYATVYDNAREFSPSLRSAELALQASKKSYRQSQFTWMPSLSVGASYGTGWSSNVKAQDGTVLDLSDQFRNNEYKSAGLNLNIPLFTRFQNRTQMQVSKINYLNSELTLQDTENQLRNQVQQAYLDLLNAKSTYAAAKESLVNLETSFEFSKTRYDNGTVDFVTYLENVNARNVGELTLTQSKYAILIRQMVLDIYTGQFELANK</sequence>
<keyword evidence="6" id="KW-0472">Membrane</keyword>
<proteinExistence type="inferred from homology"/>
<evidence type="ECO:0000313" key="11">
    <source>
        <dbReference type="Proteomes" id="UP000199437"/>
    </source>
</evidence>
<feature type="coiled-coil region" evidence="8">
    <location>
        <begin position="114"/>
        <end position="173"/>
    </location>
</feature>
<feature type="signal peptide" evidence="9">
    <location>
        <begin position="1"/>
        <end position="20"/>
    </location>
</feature>
<dbReference type="PANTHER" id="PTHR30026">
    <property type="entry name" value="OUTER MEMBRANE PROTEIN TOLC"/>
    <property type="match status" value="1"/>
</dbReference>
<evidence type="ECO:0000256" key="8">
    <source>
        <dbReference type="SAM" id="Coils"/>
    </source>
</evidence>
<evidence type="ECO:0000256" key="4">
    <source>
        <dbReference type="ARBA" id="ARBA00022452"/>
    </source>
</evidence>
<evidence type="ECO:0000313" key="10">
    <source>
        <dbReference type="EMBL" id="SEW40233.1"/>
    </source>
</evidence>
<dbReference type="OrthoDB" id="9811587at2"/>
<keyword evidence="4" id="KW-1134">Transmembrane beta strand</keyword>
<accession>A0A1I0RH56</accession>
<dbReference type="GO" id="GO:0015288">
    <property type="term" value="F:porin activity"/>
    <property type="evidence" value="ECO:0007669"/>
    <property type="project" value="TreeGrafter"/>
</dbReference>
<name>A0A1I0RH56_9BACT</name>
<dbReference type="Gene3D" id="1.20.1600.10">
    <property type="entry name" value="Outer membrane efflux proteins (OEP)"/>
    <property type="match status" value="1"/>
</dbReference>
<evidence type="ECO:0000256" key="3">
    <source>
        <dbReference type="ARBA" id="ARBA00022448"/>
    </source>
</evidence>
<dbReference type="PANTHER" id="PTHR30026:SF20">
    <property type="entry name" value="OUTER MEMBRANE PROTEIN TOLC"/>
    <property type="match status" value="1"/>
</dbReference>
<dbReference type="AlphaFoldDB" id="A0A1I0RH56"/>
<comment type="subcellular location">
    <subcellularLocation>
        <location evidence="1">Cell outer membrane</location>
    </subcellularLocation>
</comment>
<evidence type="ECO:0000256" key="7">
    <source>
        <dbReference type="ARBA" id="ARBA00023237"/>
    </source>
</evidence>
<dbReference type="InterPro" id="IPR051906">
    <property type="entry name" value="TolC-like"/>
</dbReference>
<dbReference type="STRING" id="1267423.SAMN05216290_3561"/>
<dbReference type="GO" id="GO:0015562">
    <property type="term" value="F:efflux transmembrane transporter activity"/>
    <property type="evidence" value="ECO:0007669"/>
    <property type="project" value="InterPro"/>
</dbReference>
<dbReference type="RefSeq" id="WP_139177660.1">
    <property type="nucleotide sequence ID" value="NZ_FOIR01000004.1"/>
</dbReference>
<keyword evidence="5" id="KW-0812">Transmembrane</keyword>
<dbReference type="SUPFAM" id="SSF56954">
    <property type="entry name" value="Outer membrane efflux proteins (OEP)"/>
    <property type="match status" value="1"/>
</dbReference>
<feature type="chain" id="PRO_5011686672" evidence="9">
    <location>
        <begin position="21"/>
        <end position="446"/>
    </location>
</feature>
<evidence type="ECO:0000256" key="6">
    <source>
        <dbReference type="ARBA" id="ARBA00023136"/>
    </source>
</evidence>
<keyword evidence="8" id="KW-0175">Coiled coil</keyword>
<protein>
    <submittedName>
        <fullName evidence="10">Outer membrane protein TolC</fullName>
    </submittedName>
</protein>
<keyword evidence="3" id="KW-0813">Transport</keyword>
<dbReference type="InterPro" id="IPR003423">
    <property type="entry name" value="OMP_efflux"/>
</dbReference>
<dbReference type="GO" id="GO:0009279">
    <property type="term" value="C:cell outer membrane"/>
    <property type="evidence" value="ECO:0007669"/>
    <property type="project" value="UniProtKB-SubCell"/>
</dbReference>